<protein>
    <submittedName>
        <fullName evidence="1">Uncharacterized protein</fullName>
    </submittedName>
</protein>
<proteinExistence type="predicted"/>
<organism evidence="1 2">
    <name type="scientific">Rhizobium paranaense</name>
    <dbReference type="NCBI Taxonomy" id="1650438"/>
    <lineage>
        <taxon>Bacteria</taxon>
        <taxon>Pseudomonadati</taxon>
        <taxon>Pseudomonadota</taxon>
        <taxon>Alphaproteobacteria</taxon>
        <taxon>Hyphomicrobiales</taxon>
        <taxon>Rhizobiaceae</taxon>
        <taxon>Rhizobium/Agrobacterium group</taxon>
        <taxon>Rhizobium</taxon>
    </lineage>
</organism>
<comment type="caution">
    <text evidence="1">The sequence shown here is derived from an EMBL/GenBank/DDBJ whole genome shotgun (WGS) entry which is preliminary data.</text>
</comment>
<reference evidence="1 2" key="1">
    <citation type="submission" date="2020-08" db="EMBL/GenBank/DDBJ databases">
        <title>Genomic Encyclopedia of Type Strains, Phase IV (KMG-V): Genome sequencing to study the core and pangenomes of soil and plant-associated prokaryotes.</title>
        <authorList>
            <person name="Whitman W."/>
        </authorList>
    </citation>
    <scope>NUCLEOTIDE SEQUENCE [LARGE SCALE GENOMIC DNA]</scope>
    <source>
        <strain evidence="1 2">SEMIA 4064</strain>
    </source>
</reference>
<keyword evidence="2" id="KW-1185">Reference proteome</keyword>
<evidence type="ECO:0000313" key="1">
    <source>
        <dbReference type="EMBL" id="MBB5576640.1"/>
    </source>
</evidence>
<name>A0A7W8XW19_9HYPH</name>
<dbReference type="RefSeq" id="WP_183940071.1">
    <property type="nucleotide sequence ID" value="NZ_JACHBI010000013.1"/>
</dbReference>
<dbReference type="AlphaFoldDB" id="A0A7W8XW19"/>
<gene>
    <name evidence="1" type="ORF">GGD50_005285</name>
</gene>
<evidence type="ECO:0000313" key="2">
    <source>
        <dbReference type="Proteomes" id="UP000549882"/>
    </source>
</evidence>
<sequence length="84" mass="9487">MADDTAKIARSADEQAAEDHFCEFPGCVKWGALGYDVGHGEAQWFCSEHRWDDYRLGKARRSFFDEEASGIEAIMVEPRAAAFR</sequence>
<dbReference type="Proteomes" id="UP000549882">
    <property type="component" value="Unassembled WGS sequence"/>
</dbReference>
<accession>A0A7W8XW19</accession>
<dbReference type="EMBL" id="JACHBI010000013">
    <property type="protein sequence ID" value="MBB5576640.1"/>
    <property type="molecule type" value="Genomic_DNA"/>
</dbReference>